<dbReference type="STRING" id="345632.GPICK_09970"/>
<dbReference type="AlphaFoldDB" id="A0A0B5BGJ6"/>
<proteinExistence type="predicted"/>
<dbReference type="RefSeq" id="WP_039742761.1">
    <property type="nucleotide sequence ID" value="NZ_CP009788.1"/>
</dbReference>
<dbReference type="OrthoDB" id="5431021at2"/>
<protein>
    <submittedName>
        <fullName evidence="2">ABC transporter substrate-binding protein</fullName>
    </submittedName>
</protein>
<keyword evidence="3" id="KW-1185">Reference proteome</keyword>
<dbReference type="HOGENOM" id="CLU_058196_2_0_7"/>
<evidence type="ECO:0000313" key="2">
    <source>
        <dbReference type="EMBL" id="AJE03635.1"/>
    </source>
</evidence>
<sequence>MTVTRYLAILILGIATLCSGSAAGAGKVVATVLTSDMPRYREAHRSFVKALSARGYDQGSVEILTQTPNPDPISWANTLRKFNAVKPDVIVTFGASATLAALQETDNAIPVVFADVYGPVETGMTRSMSKSGTNLCGASSKVPVATLVKTMADIRPVRTLGILYNNREAGAIVQLKELKRLAAQHGFTVVEANVPTAAGLDAALGHLVSRSDCLFVTESSVVGKQFDRIMRKANEARLPVISTVPEAAEKGALVTLEISPAEQGQLAAEYAAKILAGKKPGELPIATAHKVELVVNLHTAKGLGLQIPFRTLNAATKVLK</sequence>
<dbReference type="Gene3D" id="3.40.50.2300">
    <property type="match status" value="2"/>
</dbReference>
<name>A0A0B5BGJ6_9BACT</name>
<dbReference type="PANTHER" id="PTHR35271:SF1">
    <property type="entry name" value="ABC TRANSPORTER, SUBSTRATE-BINDING LIPOPROTEIN"/>
    <property type="match status" value="1"/>
</dbReference>
<dbReference type="SUPFAM" id="SSF53822">
    <property type="entry name" value="Periplasmic binding protein-like I"/>
    <property type="match status" value="1"/>
</dbReference>
<reference evidence="2 3" key="1">
    <citation type="journal article" date="2015" name="Genome Announc.">
        <title>Complete Genome of Geobacter pickeringii G13T, a Metal-Reducing Isolate from Sedimentary Kaolin Deposits.</title>
        <authorList>
            <person name="Badalamenti J.P."/>
            <person name="Bond D.R."/>
        </authorList>
    </citation>
    <scope>NUCLEOTIDE SEQUENCE [LARGE SCALE GENOMIC DNA]</scope>
    <source>
        <strain evidence="2 3">G13</strain>
    </source>
</reference>
<dbReference type="PANTHER" id="PTHR35271">
    <property type="entry name" value="ABC TRANSPORTER, SUBSTRATE-BINDING LIPOPROTEIN-RELATED"/>
    <property type="match status" value="1"/>
</dbReference>
<dbReference type="KEGG" id="gpi:GPICK_09970"/>
<accession>A0A0B5BGJ6</accession>
<evidence type="ECO:0000256" key="1">
    <source>
        <dbReference type="SAM" id="SignalP"/>
    </source>
</evidence>
<dbReference type="CDD" id="cd06325">
    <property type="entry name" value="PBP1_ABC_unchar_transporter"/>
    <property type="match status" value="1"/>
</dbReference>
<organism evidence="2 3">
    <name type="scientific">Geobacter pickeringii</name>
    <dbReference type="NCBI Taxonomy" id="345632"/>
    <lineage>
        <taxon>Bacteria</taxon>
        <taxon>Pseudomonadati</taxon>
        <taxon>Thermodesulfobacteriota</taxon>
        <taxon>Desulfuromonadia</taxon>
        <taxon>Geobacterales</taxon>
        <taxon>Geobacteraceae</taxon>
        <taxon>Geobacter</taxon>
    </lineage>
</organism>
<dbReference type="InterPro" id="IPR007487">
    <property type="entry name" value="ABC_transpt-TYRBP-like"/>
</dbReference>
<dbReference type="InterPro" id="IPR028082">
    <property type="entry name" value="Peripla_BP_I"/>
</dbReference>
<dbReference type="EMBL" id="CP009788">
    <property type="protein sequence ID" value="AJE03635.1"/>
    <property type="molecule type" value="Genomic_DNA"/>
</dbReference>
<gene>
    <name evidence="2" type="ORF">GPICK_09970</name>
</gene>
<evidence type="ECO:0000313" key="3">
    <source>
        <dbReference type="Proteomes" id="UP000057609"/>
    </source>
</evidence>
<keyword evidence="1" id="KW-0732">Signal</keyword>
<feature type="signal peptide" evidence="1">
    <location>
        <begin position="1"/>
        <end position="22"/>
    </location>
</feature>
<dbReference type="Proteomes" id="UP000057609">
    <property type="component" value="Chromosome"/>
</dbReference>
<feature type="chain" id="PRO_5002112671" evidence="1">
    <location>
        <begin position="23"/>
        <end position="320"/>
    </location>
</feature>
<dbReference type="Pfam" id="PF04392">
    <property type="entry name" value="ABC_sub_bind"/>
    <property type="match status" value="1"/>
</dbReference>